<protein>
    <submittedName>
        <fullName evidence="1">Uncharacterized protein</fullName>
    </submittedName>
</protein>
<evidence type="ECO:0000313" key="1">
    <source>
        <dbReference type="EMBL" id="KAH6659314.1"/>
    </source>
</evidence>
<comment type="caution">
    <text evidence="1">The sequence shown here is derived from an EMBL/GenBank/DDBJ whole genome shotgun (WGS) entry which is preliminary data.</text>
</comment>
<gene>
    <name evidence="1" type="ORF">BKA67DRAFT_10402</name>
</gene>
<name>A0A9P9A3W9_9PEZI</name>
<accession>A0A9P9A3W9</accession>
<dbReference type="AlphaFoldDB" id="A0A9P9A3W9"/>
<reference evidence="1" key="1">
    <citation type="journal article" date="2021" name="Nat. Commun.">
        <title>Genetic determinants of endophytism in the Arabidopsis root mycobiome.</title>
        <authorList>
            <person name="Mesny F."/>
            <person name="Miyauchi S."/>
            <person name="Thiergart T."/>
            <person name="Pickel B."/>
            <person name="Atanasova L."/>
            <person name="Karlsson M."/>
            <person name="Huettel B."/>
            <person name="Barry K.W."/>
            <person name="Haridas S."/>
            <person name="Chen C."/>
            <person name="Bauer D."/>
            <person name="Andreopoulos W."/>
            <person name="Pangilinan J."/>
            <person name="LaButti K."/>
            <person name="Riley R."/>
            <person name="Lipzen A."/>
            <person name="Clum A."/>
            <person name="Drula E."/>
            <person name="Henrissat B."/>
            <person name="Kohler A."/>
            <person name="Grigoriev I.V."/>
            <person name="Martin F.M."/>
            <person name="Hacquard S."/>
        </authorList>
    </citation>
    <scope>NUCLEOTIDE SEQUENCE</scope>
    <source>
        <strain evidence="1">MPI-SDFR-AT-0073</strain>
    </source>
</reference>
<dbReference type="GeneID" id="70123736"/>
<proteinExistence type="predicted"/>
<organism evidence="1 2">
    <name type="scientific">Truncatella angustata</name>
    <dbReference type="NCBI Taxonomy" id="152316"/>
    <lineage>
        <taxon>Eukaryota</taxon>
        <taxon>Fungi</taxon>
        <taxon>Dikarya</taxon>
        <taxon>Ascomycota</taxon>
        <taxon>Pezizomycotina</taxon>
        <taxon>Sordariomycetes</taxon>
        <taxon>Xylariomycetidae</taxon>
        <taxon>Amphisphaeriales</taxon>
        <taxon>Sporocadaceae</taxon>
        <taxon>Truncatella</taxon>
    </lineage>
</organism>
<keyword evidence="2" id="KW-1185">Reference proteome</keyword>
<dbReference type="Proteomes" id="UP000758603">
    <property type="component" value="Unassembled WGS sequence"/>
</dbReference>
<sequence>MRSRRFMPQQFGLLSVLLISAPKRNSSWSIAAAAFGRVTFDHYIQQFHYRQPYLTLSVLYSASRLQTIKFQ</sequence>
<dbReference type="RefSeq" id="XP_045963445.1">
    <property type="nucleotide sequence ID" value="XM_046094843.1"/>
</dbReference>
<dbReference type="EMBL" id="JAGPXC010000001">
    <property type="protein sequence ID" value="KAH6659314.1"/>
    <property type="molecule type" value="Genomic_DNA"/>
</dbReference>
<evidence type="ECO:0000313" key="2">
    <source>
        <dbReference type="Proteomes" id="UP000758603"/>
    </source>
</evidence>